<keyword evidence="4" id="KW-0175">Coiled coil</keyword>
<keyword evidence="6" id="KW-1185">Reference proteome</keyword>
<protein>
    <submittedName>
        <fullName evidence="5">WD40 repeat-like protein</fullName>
    </submittedName>
</protein>
<feature type="repeat" description="WD" evidence="3">
    <location>
        <begin position="23"/>
        <end position="57"/>
    </location>
</feature>
<evidence type="ECO:0000313" key="6">
    <source>
        <dbReference type="Proteomes" id="UP000217790"/>
    </source>
</evidence>
<reference evidence="6" key="1">
    <citation type="journal article" date="2017" name="Nat. Ecol. Evol.">
        <title>Genome expansion and lineage-specific genetic innovations in the forest pathogenic fungi Armillaria.</title>
        <authorList>
            <person name="Sipos G."/>
            <person name="Prasanna A.N."/>
            <person name="Walter M.C."/>
            <person name="O'Connor E."/>
            <person name="Balint B."/>
            <person name="Krizsan K."/>
            <person name="Kiss B."/>
            <person name="Hess J."/>
            <person name="Varga T."/>
            <person name="Slot J."/>
            <person name="Riley R."/>
            <person name="Boka B."/>
            <person name="Rigling D."/>
            <person name="Barry K."/>
            <person name="Lee J."/>
            <person name="Mihaltcheva S."/>
            <person name="LaButti K."/>
            <person name="Lipzen A."/>
            <person name="Waldron R."/>
            <person name="Moloney N.M."/>
            <person name="Sperisen C."/>
            <person name="Kredics L."/>
            <person name="Vagvoelgyi C."/>
            <person name="Patrignani A."/>
            <person name="Fitzpatrick D."/>
            <person name="Nagy I."/>
            <person name="Doyle S."/>
            <person name="Anderson J.B."/>
            <person name="Grigoriev I.V."/>
            <person name="Gueldener U."/>
            <person name="Muensterkoetter M."/>
            <person name="Nagy L.G."/>
        </authorList>
    </citation>
    <scope>NUCLEOTIDE SEQUENCE [LARGE SCALE GENOMIC DNA]</scope>
    <source>
        <strain evidence="6">Ar21-2</strain>
    </source>
</reference>
<organism evidence="5 6">
    <name type="scientific">Armillaria gallica</name>
    <name type="common">Bulbous honey fungus</name>
    <name type="synonym">Armillaria bulbosa</name>
    <dbReference type="NCBI Taxonomy" id="47427"/>
    <lineage>
        <taxon>Eukaryota</taxon>
        <taxon>Fungi</taxon>
        <taxon>Dikarya</taxon>
        <taxon>Basidiomycota</taxon>
        <taxon>Agaricomycotina</taxon>
        <taxon>Agaricomycetes</taxon>
        <taxon>Agaricomycetidae</taxon>
        <taxon>Agaricales</taxon>
        <taxon>Marasmiineae</taxon>
        <taxon>Physalacriaceae</taxon>
        <taxon>Armillaria</taxon>
    </lineage>
</organism>
<name>A0A2H3DES9_ARMGA</name>
<dbReference type="InterPro" id="IPR050349">
    <property type="entry name" value="WD_LIS1/nudF_dynein_reg"/>
</dbReference>
<dbReference type="InterPro" id="IPR015943">
    <property type="entry name" value="WD40/YVTN_repeat-like_dom_sf"/>
</dbReference>
<dbReference type="PROSITE" id="PS50082">
    <property type="entry name" value="WD_REPEATS_2"/>
    <property type="match status" value="1"/>
</dbReference>
<accession>A0A2H3DES9</accession>
<dbReference type="SMART" id="SM00320">
    <property type="entry name" value="WD40"/>
    <property type="match status" value="4"/>
</dbReference>
<dbReference type="PROSITE" id="PS00678">
    <property type="entry name" value="WD_REPEATS_1"/>
    <property type="match status" value="1"/>
</dbReference>
<sequence length="453" mass="49884">MDDEQDLDGTYTHSLTLRGDGAVNCLQFWKNGTMLVSGSDDQLIRSWDLTTAQCVQRAPVPGGGQVTVLDVVENPPTAVPLIAVLFSGTGYGYVSVIPMTKAMPEFNFQKAHTIELFHEPVESQAIDSVNSRYAAASHSGTIKVFTIDDYNSLTPLWQLDIGNLPISTRFYGTKRNLIVHALYTSEILCFDVSNGQKLGAATLRGKIGSATFSPDEGVMAIHNLTSDEVDVYIPATAHMPKYRLNIEAEEGVPKKFTFAEEKGRTLICGSDDGVIYVFDVATGALLHTLEHSQDSSTVHCVATYSTHQSHFIASGETSVRRACIHIWIKPTDVHRLEIQQRRRDEAAAEALKAKRLEEERLAKQKEAEEADMKARVAELEQARCIELEKLRAELESSLYSADNNYFQVSLALIVVSAGFDKPQVALCCGIVSPNSSKLVFDHSYTSFTCRPVS</sequence>
<dbReference type="Proteomes" id="UP000217790">
    <property type="component" value="Unassembled WGS sequence"/>
</dbReference>
<proteinExistence type="predicted"/>
<keyword evidence="2" id="KW-0677">Repeat</keyword>
<dbReference type="Gene3D" id="2.130.10.10">
    <property type="entry name" value="YVTN repeat-like/Quinoprotein amine dehydrogenase"/>
    <property type="match status" value="3"/>
</dbReference>
<dbReference type="STRING" id="47427.A0A2H3DES9"/>
<dbReference type="InterPro" id="IPR001680">
    <property type="entry name" value="WD40_rpt"/>
</dbReference>
<dbReference type="OrthoDB" id="3238562at2759"/>
<dbReference type="AlphaFoldDB" id="A0A2H3DES9"/>
<evidence type="ECO:0000256" key="3">
    <source>
        <dbReference type="PROSITE-ProRule" id="PRU00221"/>
    </source>
</evidence>
<dbReference type="EMBL" id="KZ293656">
    <property type="protein sequence ID" value="PBK93729.1"/>
    <property type="molecule type" value="Genomic_DNA"/>
</dbReference>
<gene>
    <name evidence="5" type="ORF">ARMGADRAFT_1080012</name>
</gene>
<keyword evidence="1 3" id="KW-0853">WD repeat</keyword>
<dbReference type="SUPFAM" id="SSF50978">
    <property type="entry name" value="WD40 repeat-like"/>
    <property type="match status" value="1"/>
</dbReference>
<evidence type="ECO:0000313" key="5">
    <source>
        <dbReference type="EMBL" id="PBK93729.1"/>
    </source>
</evidence>
<evidence type="ECO:0000256" key="1">
    <source>
        <dbReference type="ARBA" id="ARBA00022574"/>
    </source>
</evidence>
<dbReference type="Pfam" id="PF00400">
    <property type="entry name" value="WD40"/>
    <property type="match status" value="1"/>
</dbReference>
<feature type="coiled-coil region" evidence="4">
    <location>
        <begin position="336"/>
        <end position="397"/>
    </location>
</feature>
<dbReference type="InterPro" id="IPR036322">
    <property type="entry name" value="WD40_repeat_dom_sf"/>
</dbReference>
<dbReference type="InParanoid" id="A0A2H3DES9"/>
<evidence type="ECO:0000256" key="4">
    <source>
        <dbReference type="SAM" id="Coils"/>
    </source>
</evidence>
<evidence type="ECO:0000256" key="2">
    <source>
        <dbReference type="ARBA" id="ARBA00022737"/>
    </source>
</evidence>
<dbReference type="InterPro" id="IPR019775">
    <property type="entry name" value="WD40_repeat_CS"/>
</dbReference>
<dbReference type="PANTHER" id="PTHR44129">
    <property type="entry name" value="WD REPEAT-CONTAINING PROTEIN POP1"/>
    <property type="match status" value="1"/>
</dbReference>